<reference evidence="2" key="1">
    <citation type="submission" date="2018-05" db="EMBL/GenBank/DDBJ databases">
        <authorList>
            <person name="Lanie J.A."/>
            <person name="Ng W.-L."/>
            <person name="Kazmierczak K.M."/>
            <person name="Andrzejewski T.M."/>
            <person name="Davidsen T.M."/>
            <person name="Wayne K.J."/>
            <person name="Tettelin H."/>
            <person name="Glass J.I."/>
            <person name="Rusch D."/>
            <person name="Podicherti R."/>
            <person name="Tsui H.-C.T."/>
            <person name="Winkler M.E."/>
        </authorList>
    </citation>
    <scope>NUCLEOTIDE SEQUENCE</scope>
</reference>
<evidence type="ECO:0000313" key="2">
    <source>
        <dbReference type="EMBL" id="SVA87830.1"/>
    </source>
</evidence>
<dbReference type="EMBL" id="UINC01021064">
    <property type="protein sequence ID" value="SVA87830.1"/>
    <property type="molecule type" value="Genomic_DNA"/>
</dbReference>
<dbReference type="AlphaFoldDB" id="A0A381ZF23"/>
<organism evidence="2">
    <name type="scientific">marine metagenome</name>
    <dbReference type="NCBI Taxonomy" id="408172"/>
    <lineage>
        <taxon>unclassified sequences</taxon>
        <taxon>metagenomes</taxon>
        <taxon>ecological metagenomes</taxon>
    </lineage>
</organism>
<accession>A0A381ZF23</accession>
<keyword evidence="1" id="KW-1133">Transmembrane helix</keyword>
<name>A0A381ZF23_9ZZZZ</name>
<evidence type="ECO:0000256" key="1">
    <source>
        <dbReference type="SAM" id="Phobius"/>
    </source>
</evidence>
<gene>
    <name evidence="2" type="ORF">METZ01_LOCUS140684</name>
</gene>
<sequence>MAKCWAACAVASLAVLALGQTTGFAWSIIGVSAAALATLVFVKVLMVDWLTLAEIVRLIERHHPGLNKLLETASEQIAKNDPDKLDYLQQRVLADALKASREQGWELEANGRLALTHLYHGAALSVFLVAFWQMSDTTASQTVRSAKGSVVVEPGDVEVERGTSLIVSA</sequence>
<keyword evidence="1" id="KW-0472">Membrane</keyword>
<feature type="transmembrane region" description="Helical" evidence="1">
    <location>
        <begin position="29"/>
        <end position="52"/>
    </location>
</feature>
<protein>
    <submittedName>
        <fullName evidence="2">Uncharacterized protein</fullName>
    </submittedName>
</protein>
<keyword evidence="1" id="KW-0812">Transmembrane</keyword>
<proteinExistence type="predicted"/>
<feature type="non-terminal residue" evidence="2">
    <location>
        <position position="169"/>
    </location>
</feature>